<dbReference type="AlphaFoldDB" id="A0A7S2XIQ5"/>
<accession>A0A7S2XIQ5</accession>
<reference evidence="1" key="1">
    <citation type="submission" date="2021-01" db="EMBL/GenBank/DDBJ databases">
        <authorList>
            <person name="Corre E."/>
            <person name="Pelletier E."/>
            <person name="Niang G."/>
            <person name="Scheremetjew M."/>
            <person name="Finn R."/>
            <person name="Kale V."/>
            <person name="Holt S."/>
            <person name="Cochrane G."/>
            <person name="Meng A."/>
            <person name="Brown T."/>
            <person name="Cohen L."/>
        </authorList>
    </citation>
    <scope>NUCLEOTIDE SEQUENCE</scope>
    <source>
        <strain evidence="1">CCMP2084</strain>
    </source>
</reference>
<dbReference type="EMBL" id="HBHQ01000256">
    <property type="protein sequence ID" value="CAD9808336.1"/>
    <property type="molecule type" value="Transcribed_RNA"/>
</dbReference>
<sequence>MHRSSKEQQHSMEFLGRCNDDMLPAALQCVLEDLTPHILSFLDVPTLVRNKAVSRSCKRLFTEAVDRRARSTHDSPRAFQSNQELRDAVNKYEKYEPDDAEEFATTYGWPIDKWDVSNVDDFTRIFQGKELFNEPIGSLNVSNGTKMGLMFSEAETFHQGISAWDTSSVREMSGMFYNAISFDQDISTWDMSNVTDMEMMFRNTRSDS</sequence>
<dbReference type="InterPro" id="IPR011889">
    <property type="entry name" value="Liste_lipo_26"/>
</dbReference>
<name>A0A7S2XIQ5_9STRA</name>
<dbReference type="InterPro" id="IPR005046">
    <property type="entry name" value="DUF285"/>
</dbReference>
<protein>
    <submittedName>
        <fullName evidence="1">Uncharacterized protein</fullName>
    </submittedName>
</protein>
<organism evidence="1">
    <name type="scientific">Attheya septentrionalis</name>
    <dbReference type="NCBI Taxonomy" id="420275"/>
    <lineage>
        <taxon>Eukaryota</taxon>
        <taxon>Sar</taxon>
        <taxon>Stramenopiles</taxon>
        <taxon>Ochrophyta</taxon>
        <taxon>Bacillariophyta</taxon>
        <taxon>Coscinodiscophyceae</taxon>
        <taxon>Chaetocerotophycidae</taxon>
        <taxon>Chaetocerotales</taxon>
        <taxon>Attheyaceae</taxon>
        <taxon>Attheya</taxon>
    </lineage>
</organism>
<gene>
    <name evidence="1" type="ORF">ASEP1449_LOCUS158</name>
</gene>
<dbReference type="Pfam" id="PF03382">
    <property type="entry name" value="DUF285"/>
    <property type="match status" value="1"/>
</dbReference>
<evidence type="ECO:0000313" key="1">
    <source>
        <dbReference type="EMBL" id="CAD9808336.1"/>
    </source>
</evidence>
<proteinExistence type="predicted"/>
<dbReference type="NCBIfam" id="TIGR02167">
    <property type="entry name" value="Liste_lipo_26"/>
    <property type="match status" value="1"/>
</dbReference>